<protein>
    <submittedName>
        <fullName evidence="1">Uncharacterized protein</fullName>
    </submittedName>
</protein>
<dbReference type="HOGENOM" id="CLU_3228458_0_0_11"/>
<comment type="caution">
    <text evidence="1">The sequence shown here is derived from an EMBL/GenBank/DDBJ whole genome shotgun (WGS) entry which is preliminary data.</text>
</comment>
<gene>
    <name evidence="1" type="ORF">HMPREF1549_00281</name>
</gene>
<proteinExistence type="predicted"/>
<accession>U1QMR5</accession>
<organism evidence="1 2">
    <name type="scientific">Actinomyces johnsonii F0510</name>
    <dbReference type="NCBI Taxonomy" id="1227262"/>
    <lineage>
        <taxon>Bacteria</taxon>
        <taxon>Bacillati</taxon>
        <taxon>Actinomycetota</taxon>
        <taxon>Actinomycetes</taxon>
        <taxon>Actinomycetales</taxon>
        <taxon>Actinomycetaceae</taxon>
        <taxon>Actinomyces</taxon>
    </lineage>
</organism>
<name>U1QMR5_9ACTO</name>
<reference evidence="1 2" key="1">
    <citation type="submission" date="2013-06" db="EMBL/GenBank/DDBJ databases">
        <authorList>
            <person name="Weinstock G."/>
            <person name="Sodergren E."/>
            <person name="Lobos E.A."/>
            <person name="Fulton L."/>
            <person name="Fulton R."/>
            <person name="Courtney L."/>
            <person name="Fronick C."/>
            <person name="O'Laughlin M."/>
            <person name="Godfrey J."/>
            <person name="Wilson R.M."/>
            <person name="Miner T."/>
            <person name="Farmer C."/>
            <person name="Delehaunty K."/>
            <person name="Cordes M."/>
            <person name="Minx P."/>
            <person name="Tomlinson C."/>
            <person name="Chen J."/>
            <person name="Wollam A."/>
            <person name="Pepin K.H."/>
            <person name="Bhonagiri V."/>
            <person name="Zhang X."/>
            <person name="Warren W."/>
            <person name="Mitreva M."/>
            <person name="Mardis E.R."/>
            <person name="Wilson R.K."/>
        </authorList>
    </citation>
    <scope>NUCLEOTIDE SEQUENCE [LARGE SCALE GENOMIC DNA]</scope>
    <source>
        <strain evidence="1 2">F0510</strain>
    </source>
</reference>
<evidence type="ECO:0000313" key="2">
    <source>
        <dbReference type="Proteomes" id="UP000016498"/>
    </source>
</evidence>
<sequence length="43" mass="4447">MSAAPHGALPPATRRATLVVLRCQDEVFGDVASDLTASRLVGP</sequence>
<dbReference type="AlphaFoldDB" id="U1QMR5"/>
<dbReference type="Proteomes" id="UP000016498">
    <property type="component" value="Unassembled WGS sequence"/>
</dbReference>
<dbReference type="EMBL" id="AWSD01000034">
    <property type="protein sequence ID" value="ERH23049.1"/>
    <property type="molecule type" value="Genomic_DNA"/>
</dbReference>
<evidence type="ECO:0000313" key="1">
    <source>
        <dbReference type="EMBL" id="ERH23049.1"/>
    </source>
</evidence>